<comment type="caution">
    <text evidence="2">The sequence shown here is derived from an EMBL/GenBank/DDBJ whole genome shotgun (WGS) entry which is preliminary data.</text>
</comment>
<reference evidence="2" key="1">
    <citation type="submission" date="2021-03" db="EMBL/GenBank/DDBJ databases">
        <authorList>
            <person name="Tagirdzhanova G."/>
        </authorList>
    </citation>
    <scope>NUCLEOTIDE SEQUENCE</scope>
</reference>
<dbReference type="AlphaFoldDB" id="A0A8H3I495"/>
<dbReference type="OrthoDB" id="429143at2759"/>
<keyword evidence="3" id="KW-1185">Reference proteome</keyword>
<feature type="chain" id="PRO_5034817489" evidence="1">
    <location>
        <begin position="19"/>
        <end position="118"/>
    </location>
</feature>
<gene>
    <name evidence="2" type="ORF">HETSPECPRED_003338</name>
</gene>
<evidence type="ECO:0000313" key="3">
    <source>
        <dbReference type="Proteomes" id="UP000664521"/>
    </source>
</evidence>
<sequence>MQLQTLLSLLPLLSLTLATPLTDTTTKYNVQLDAYSTSTCAAKPDIKNLKFTTNDQCISFQKPEAGFVATSKKAVPDGCVLQVFADTACADVLAAITINAGCEAPLLGPALSAKLVGC</sequence>
<dbReference type="EMBL" id="CAJPDS010000002">
    <property type="protein sequence ID" value="CAF9904058.1"/>
    <property type="molecule type" value="Genomic_DNA"/>
</dbReference>
<proteinExistence type="predicted"/>
<feature type="signal peptide" evidence="1">
    <location>
        <begin position="1"/>
        <end position="18"/>
    </location>
</feature>
<dbReference type="Proteomes" id="UP000664521">
    <property type="component" value="Unassembled WGS sequence"/>
</dbReference>
<keyword evidence="1" id="KW-0732">Signal</keyword>
<accession>A0A8H3I495</accession>
<protein>
    <submittedName>
        <fullName evidence="2">Uncharacterized protein</fullName>
    </submittedName>
</protein>
<evidence type="ECO:0000256" key="1">
    <source>
        <dbReference type="SAM" id="SignalP"/>
    </source>
</evidence>
<organism evidence="2 3">
    <name type="scientific">Heterodermia speciosa</name>
    <dbReference type="NCBI Taxonomy" id="116794"/>
    <lineage>
        <taxon>Eukaryota</taxon>
        <taxon>Fungi</taxon>
        <taxon>Dikarya</taxon>
        <taxon>Ascomycota</taxon>
        <taxon>Pezizomycotina</taxon>
        <taxon>Lecanoromycetes</taxon>
        <taxon>OSLEUM clade</taxon>
        <taxon>Lecanoromycetidae</taxon>
        <taxon>Caliciales</taxon>
        <taxon>Physciaceae</taxon>
        <taxon>Heterodermia</taxon>
    </lineage>
</organism>
<evidence type="ECO:0000313" key="2">
    <source>
        <dbReference type="EMBL" id="CAF9904058.1"/>
    </source>
</evidence>
<name>A0A8H3I495_9LECA</name>